<dbReference type="EMBL" id="LGLN01000086">
    <property type="protein sequence ID" value="KPC24767.1"/>
    <property type="molecule type" value="Genomic_DNA"/>
</dbReference>
<feature type="region of interest" description="Disordered" evidence="1">
    <location>
        <begin position="27"/>
        <end position="61"/>
    </location>
</feature>
<reference evidence="2 3" key="1">
    <citation type="submission" date="2015-07" db="EMBL/GenBank/DDBJ databases">
        <authorList>
            <person name="Noorani M."/>
        </authorList>
    </citation>
    <scope>NUCLEOTIDE SEQUENCE [LARGE SCALE GENOMIC DNA]</scope>
    <source>
        <strain evidence="2 3">0788_9</strain>
    </source>
</reference>
<evidence type="ECO:0000313" key="2">
    <source>
        <dbReference type="EMBL" id="KPC24767.1"/>
    </source>
</evidence>
<evidence type="ECO:0000256" key="1">
    <source>
        <dbReference type="SAM" id="MobiDB-lite"/>
    </source>
</evidence>
<feature type="compositionally biased region" description="Polar residues" evidence="1">
    <location>
        <begin position="33"/>
        <end position="46"/>
    </location>
</feature>
<comment type="caution">
    <text evidence="2">The sequence shown here is derived from an EMBL/GenBank/DDBJ whole genome shotgun (WGS) entry which is preliminary data.</text>
</comment>
<name>A0A0N0X7C8_PSESX</name>
<dbReference type="AlphaFoldDB" id="A0A0N0X7C8"/>
<sequence length="61" mass="6815">MRLDPLSILGRWHIHRSRAEYLARPGMRARTGAASQCNTAHQSQGSDLHDETPSSEKISTQ</sequence>
<accession>A0A0N0X7C8</accession>
<proteinExistence type="predicted"/>
<dbReference type="Proteomes" id="UP000037891">
    <property type="component" value="Unassembled WGS sequence"/>
</dbReference>
<organism evidence="2 3">
    <name type="scientific">Pseudomonas syringae pv. cilantro</name>
    <dbReference type="NCBI Taxonomy" id="81035"/>
    <lineage>
        <taxon>Bacteria</taxon>
        <taxon>Pseudomonadati</taxon>
        <taxon>Pseudomonadota</taxon>
        <taxon>Gammaproteobacteria</taxon>
        <taxon>Pseudomonadales</taxon>
        <taxon>Pseudomonadaceae</taxon>
        <taxon>Pseudomonas</taxon>
        <taxon>Pseudomonas syringae</taxon>
    </lineage>
</organism>
<reference evidence="2 3" key="2">
    <citation type="submission" date="2015-10" db="EMBL/GenBank/DDBJ databases">
        <title>Comparative genomics and high-throughput reverse genetic screens identify a new phytobacterial MAMP and an Arabidopsis receptor required for immune elicitation.</title>
        <authorList>
            <person name="Mott G.A."/>
            <person name="Thakur S."/>
            <person name="Wang P.W."/>
            <person name="Desveaux D."/>
            <person name="Guttman D.S."/>
        </authorList>
    </citation>
    <scope>NUCLEOTIDE SEQUENCE [LARGE SCALE GENOMIC DNA]</scope>
    <source>
        <strain evidence="2 3">0788_9</strain>
    </source>
</reference>
<gene>
    <name evidence="2" type="ORF">ABJ99_3066</name>
</gene>
<protein>
    <submittedName>
        <fullName evidence="2">Uncharacterized protein</fullName>
    </submittedName>
</protein>
<evidence type="ECO:0000313" key="3">
    <source>
        <dbReference type="Proteomes" id="UP000037891"/>
    </source>
</evidence>